<organism evidence="8 9">
    <name type="scientific">Dinothrombium tinctorium</name>
    <dbReference type="NCBI Taxonomy" id="1965070"/>
    <lineage>
        <taxon>Eukaryota</taxon>
        <taxon>Metazoa</taxon>
        <taxon>Ecdysozoa</taxon>
        <taxon>Arthropoda</taxon>
        <taxon>Chelicerata</taxon>
        <taxon>Arachnida</taxon>
        <taxon>Acari</taxon>
        <taxon>Acariformes</taxon>
        <taxon>Trombidiformes</taxon>
        <taxon>Prostigmata</taxon>
        <taxon>Anystina</taxon>
        <taxon>Parasitengona</taxon>
        <taxon>Trombidioidea</taxon>
        <taxon>Trombidiidae</taxon>
        <taxon>Dinothrombium</taxon>
    </lineage>
</organism>
<dbReference type="InterPro" id="IPR043504">
    <property type="entry name" value="Peptidase_S1_PA_chymotrypsin"/>
</dbReference>
<proteinExistence type="predicted"/>
<dbReference type="Gene3D" id="2.40.10.10">
    <property type="entry name" value="Trypsin-like serine proteases"/>
    <property type="match status" value="1"/>
</dbReference>
<gene>
    <name evidence="8" type="ORF">B4U79_05996</name>
</gene>
<dbReference type="GO" id="GO:0004252">
    <property type="term" value="F:serine-type endopeptidase activity"/>
    <property type="evidence" value="ECO:0007669"/>
    <property type="project" value="InterPro"/>
</dbReference>
<feature type="domain" description="Peptidase S1" evidence="7">
    <location>
        <begin position="76"/>
        <end position="342"/>
    </location>
</feature>
<dbReference type="EMBL" id="NCKU01000120">
    <property type="protein sequence ID" value="RWS17094.1"/>
    <property type="molecule type" value="Genomic_DNA"/>
</dbReference>
<dbReference type="PRINTS" id="PR00722">
    <property type="entry name" value="CHYMOTRYPSIN"/>
</dbReference>
<accession>A0A3S3R1J2</accession>
<dbReference type="Pfam" id="PF00089">
    <property type="entry name" value="Trypsin"/>
    <property type="match status" value="2"/>
</dbReference>
<evidence type="ECO:0000256" key="4">
    <source>
        <dbReference type="ARBA" id="ARBA00023157"/>
    </source>
</evidence>
<dbReference type="PROSITE" id="PS00134">
    <property type="entry name" value="TRYPSIN_HIS"/>
    <property type="match status" value="1"/>
</dbReference>
<evidence type="ECO:0000313" key="9">
    <source>
        <dbReference type="Proteomes" id="UP000285301"/>
    </source>
</evidence>
<dbReference type="SMART" id="SM00020">
    <property type="entry name" value="Tryp_SPc"/>
    <property type="match status" value="1"/>
</dbReference>
<dbReference type="InterPro" id="IPR001254">
    <property type="entry name" value="Trypsin_dom"/>
</dbReference>
<dbReference type="PROSITE" id="PS00135">
    <property type="entry name" value="TRYPSIN_SER"/>
    <property type="match status" value="1"/>
</dbReference>
<dbReference type="OrthoDB" id="6348928at2759"/>
<dbReference type="PANTHER" id="PTHR24252:SF7">
    <property type="entry name" value="HYALIN"/>
    <property type="match status" value="1"/>
</dbReference>
<evidence type="ECO:0000256" key="1">
    <source>
        <dbReference type="ARBA" id="ARBA00022670"/>
    </source>
</evidence>
<protein>
    <submittedName>
        <fullName evidence="8">Venom protease-like protein</fullName>
    </submittedName>
</protein>
<dbReference type="InterPro" id="IPR001314">
    <property type="entry name" value="Peptidase_S1A"/>
</dbReference>
<sequence>MPSITTLDSEESSTHKVVTTSTPLSTHSHSTASLPLQRPLRPQWVKPITLEPILPQRDNVTSREFECGKAGRDARIVGGIDARPGQWPWMAAIFLDKQKGREFWCGGALINEQYVLTAAHCLSDPRGFKYQTYQLTVRLGDHHLYKSDDGAQPQEFKVSEVQQHQFFQRHGFFNDIGLIKLSEKVKFDDFIRPICLPLARDKDRDLTGYMATVLGTIIAYLAIRMKSLAKLFLFTKGWGTLYYGGPGSGVLQQVSMPIWDNKDCDKRYFQPINKGFLCAGYTEGGKDACQGDSGSPLMVADPNRRWTIYGIVSFGNRCAQPGYPGVYTRVTEYQSWIERYSTVN</sequence>
<evidence type="ECO:0000256" key="2">
    <source>
        <dbReference type="ARBA" id="ARBA00022801"/>
    </source>
</evidence>
<keyword evidence="2 5" id="KW-0378">Hydrolase</keyword>
<feature type="region of interest" description="Disordered" evidence="6">
    <location>
        <begin position="1"/>
        <end position="34"/>
    </location>
</feature>
<dbReference type="Proteomes" id="UP000285301">
    <property type="component" value="Unassembled WGS sequence"/>
</dbReference>
<comment type="caution">
    <text evidence="8">The sequence shown here is derived from an EMBL/GenBank/DDBJ whole genome shotgun (WGS) entry which is preliminary data.</text>
</comment>
<keyword evidence="4" id="KW-1015">Disulfide bond</keyword>
<keyword evidence="9" id="KW-1185">Reference proteome</keyword>
<dbReference type="PANTHER" id="PTHR24252">
    <property type="entry name" value="ACROSIN-RELATED"/>
    <property type="match status" value="1"/>
</dbReference>
<evidence type="ECO:0000313" key="8">
    <source>
        <dbReference type="EMBL" id="RWS17094.1"/>
    </source>
</evidence>
<evidence type="ECO:0000256" key="5">
    <source>
        <dbReference type="RuleBase" id="RU363034"/>
    </source>
</evidence>
<dbReference type="GO" id="GO:0006508">
    <property type="term" value="P:proteolysis"/>
    <property type="evidence" value="ECO:0007669"/>
    <property type="project" value="UniProtKB-KW"/>
</dbReference>
<dbReference type="FunFam" id="2.40.10.10:FF:000006">
    <property type="entry name" value="Serine proteinase stubble"/>
    <property type="match status" value="1"/>
</dbReference>
<dbReference type="CDD" id="cd00190">
    <property type="entry name" value="Tryp_SPc"/>
    <property type="match status" value="1"/>
</dbReference>
<reference evidence="8 9" key="1">
    <citation type="journal article" date="2018" name="Gigascience">
        <title>Genomes of trombidid mites reveal novel predicted allergens and laterally-transferred genes associated with secondary metabolism.</title>
        <authorList>
            <person name="Dong X."/>
            <person name="Chaisiri K."/>
            <person name="Xia D."/>
            <person name="Armstrong S.D."/>
            <person name="Fang Y."/>
            <person name="Donnelly M.J."/>
            <person name="Kadowaki T."/>
            <person name="McGarry J.W."/>
            <person name="Darby A.C."/>
            <person name="Makepeace B.L."/>
        </authorList>
    </citation>
    <scope>NUCLEOTIDE SEQUENCE [LARGE SCALE GENOMIC DNA]</scope>
    <source>
        <strain evidence="8">UoL-WK</strain>
    </source>
</reference>
<dbReference type="STRING" id="1965070.A0A3S3R1J2"/>
<evidence type="ECO:0000259" key="7">
    <source>
        <dbReference type="PROSITE" id="PS50240"/>
    </source>
</evidence>
<dbReference type="InterPro" id="IPR018114">
    <property type="entry name" value="TRYPSIN_HIS"/>
</dbReference>
<dbReference type="InterPro" id="IPR009003">
    <property type="entry name" value="Peptidase_S1_PA"/>
</dbReference>
<dbReference type="PROSITE" id="PS50240">
    <property type="entry name" value="TRYPSIN_DOM"/>
    <property type="match status" value="1"/>
</dbReference>
<dbReference type="SUPFAM" id="SSF50494">
    <property type="entry name" value="Trypsin-like serine proteases"/>
    <property type="match status" value="1"/>
</dbReference>
<evidence type="ECO:0000256" key="6">
    <source>
        <dbReference type="SAM" id="MobiDB-lite"/>
    </source>
</evidence>
<evidence type="ECO:0000256" key="3">
    <source>
        <dbReference type="ARBA" id="ARBA00022825"/>
    </source>
</evidence>
<keyword evidence="1 5" id="KW-0645">Protease</keyword>
<keyword evidence="3 5" id="KW-0720">Serine protease</keyword>
<feature type="compositionally biased region" description="Low complexity" evidence="6">
    <location>
        <begin position="19"/>
        <end position="34"/>
    </location>
</feature>
<dbReference type="AlphaFoldDB" id="A0A3S3R1J2"/>
<name>A0A3S3R1J2_9ACAR</name>
<dbReference type="InterPro" id="IPR033116">
    <property type="entry name" value="TRYPSIN_SER"/>
</dbReference>